<dbReference type="SUPFAM" id="SSF49354">
    <property type="entry name" value="PapD-like"/>
    <property type="match status" value="1"/>
</dbReference>
<dbReference type="InterPro" id="IPR008962">
    <property type="entry name" value="PapD-like_sf"/>
</dbReference>
<dbReference type="PROSITE" id="PS00635">
    <property type="entry name" value="PILI_CHAPERONE"/>
    <property type="match status" value="1"/>
</dbReference>
<evidence type="ECO:0000259" key="11">
    <source>
        <dbReference type="Pfam" id="PF02753"/>
    </source>
</evidence>
<evidence type="ECO:0000256" key="8">
    <source>
        <dbReference type="RuleBase" id="RU003918"/>
    </source>
</evidence>
<dbReference type="InterPro" id="IPR036316">
    <property type="entry name" value="Pili_assmbl_chap_C_dom_sf"/>
</dbReference>
<dbReference type="InterPro" id="IPR050643">
    <property type="entry name" value="Periplasmic_pilus_chap"/>
</dbReference>
<dbReference type="InterPro" id="IPR001829">
    <property type="entry name" value="Pili_assmbl_chaperone_bac"/>
</dbReference>
<feature type="chain" id="PRO_5045139678" evidence="9">
    <location>
        <begin position="27"/>
        <end position="248"/>
    </location>
</feature>
<evidence type="ECO:0000256" key="5">
    <source>
        <dbReference type="ARBA" id="ARBA00022764"/>
    </source>
</evidence>
<evidence type="ECO:0000256" key="7">
    <source>
        <dbReference type="ARBA" id="ARBA00023319"/>
    </source>
</evidence>
<evidence type="ECO:0000256" key="3">
    <source>
        <dbReference type="ARBA" id="ARBA00022558"/>
    </source>
</evidence>
<organism evidence="12 13">
    <name type="scientific">Isoalcanivorax beigongshangi</name>
    <dbReference type="NCBI Taxonomy" id="3238810"/>
    <lineage>
        <taxon>Bacteria</taxon>
        <taxon>Pseudomonadati</taxon>
        <taxon>Pseudomonadota</taxon>
        <taxon>Gammaproteobacteria</taxon>
        <taxon>Oceanospirillales</taxon>
        <taxon>Alcanivoracaceae</taxon>
        <taxon>Isoalcanivorax</taxon>
    </lineage>
</organism>
<keyword evidence="3" id="KW-1029">Fimbrium biogenesis</keyword>
<comment type="similarity">
    <text evidence="2 8">Belongs to the periplasmic pilus chaperone family.</text>
</comment>
<dbReference type="PRINTS" id="PR00969">
    <property type="entry name" value="CHAPERONPILI"/>
</dbReference>
<accession>A0ABV4AE82</accession>
<keyword evidence="13" id="KW-1185">Reference proteome</keyword>
<evidence type="ECO:0000256" key="4">
    <source>
        <dbReference type="ARBA" id="ARBA00022729"/>
    </source>
</evidence>
<protein>
    <submittedName>
        <fullName evidence="12">Molecular chaperone</fullName>
    </submittedName>
</protein>
<dbReference type="Pfam" id="PF00345">
    <property type="entry name" value="PapD_N"/>
    <property type="match status" value="1"/>
</dbReference>
<feature type="domain" description="Pili assembly chaperone C-terminal" evidence="11">
    <location>
        <begin position="178"/>
        <end position="240"/>
    </location>
</feature>
<dbReference type="InterPro" id="IPR013783">
    <property type="entry name" value="Ig-like_fold"/>
</dbReference>
<dbReference type="InterPro" id="IPR016147">
    <property type="entry name" value="Pili_assmbl_chaperone_N"/>
</dbReference>
<keyword evidence="5" id="KW-0574">Periplasm</keyword>
<comment type="caution">
    <text evidence="12">The sequence shown here is derived from an EMBL/GenBank/DDBJ whole genome shotgun (WGS) entry which is preliminary data.</text>
</comment>
<keyword evidence="6 8" id="KW-0143">Chaperone</keyword>
<dbReference type="SUPFAM" id="SSF49584">
    <property type="entry name" value="Periplasmic chaperone C-domain"/>
    <property type="match status" value="1"/>
</dbReference>
<dbReference type="InterPro" id="IPR016148">
    <property type="entry name" value="Pili_assmbl_chaperone_C"/>
</dbReference>
<evidence type="ECO:0000313" key="12">
    <source>
        <dbReference type="EMBL" id="MEY1661142.1"/>
    </source>
</evidence>
<dbReference type="PANTHER" id="PTHR30251:SF2">
    <property type="entry name" value="FIMBRIAL CHAPERONE YADV-RELATED"/>
    <property type="match status" value="1"/>
</dbReference>
<evidence type="ECO:0000259" key="10">
    <source>
        <dbReference type="Pfam" id="PF00345"/>
    </source>
</evidence>
<feature type="signal peptide" evidence="9">
    <location>
        <begin position="1"/>
        <end position="26"/>
    </location>
</feature>
<dbReference type="Pfam" id="PF02753">
    <property type="entry name" value="PapD_C"/>
    <property type="match status" value="1"/>
</dbReference>
<keyword evidence="7" id="KW-0393">Immunoglobulin domain</keyword>
<sequence>MMFSSVFKQVVPSVLCATLLSAAAQANVVLSGTRVIYDGAEREISVNARNPSTTPVLAQVWIDSGDAAERAESSRAPFWITPPLIRIEAGGAQVFRVMEVPSTVPMPTDRESVYYFNILDVPPRPLDAVEPSYMQFAYRTRVKLFYRPKGLPGSPAAAAKQLRWSLHPQQDGTVAMEIVNPSAFHVSFNNVRVKVVDTFYDVDVAMTAPLSTQRYNVDGLTMLPPIGSVQFEWINDFGATAQEVVPLR</sequence>
<dbReference type="PANTHER" id="PTHR30251">
    <property type="entry name" value="PILUS ASSEMBLY CHAPERONE"/>
    <property type="match status" value="1"/>
</dbReference>
<name>A0ABV4AE82_9GAMM</name>
<dbReference type="InterPro" id="IPR018046">
    <property type="entry name" value="Pili_assmbl_chaperone_CS"/>
</dbReference>
<evidence type="ECO:0000256" key="2">
    <source>
        <dbReference type="ARBA" id="ARBA00007399"/>
    </source>
</evidence>
<keyword evidence="4 9" id="KW-0732">Signal</keyword>
<feature type="domain" description="Pili assembly chaperone N-terminal" evidence="10">
    <location>
        <begin position="28"/>
        <end position="151"/>
    </location>
</feature>
<dbReference type="EMBL" id="JBGCUO010000001">
    <property type="protein sequence ID" value="MEY1661142.1"/>
    <property type="molecule type" value="Genomic_DNA"/>
</dbReference>
<dbReference type="Gene3D" id="2.60.40.10">
    <property type="entry name" value="Immunoglobulins"/>
    <property type="match status" value="2"/>
</dbReference>
<evidence type="ECO:0000313" key="13">
    <source>
        <dbReference type="Proteomes" id="UP001562065"/>
    </source>
</evidence>
<gene>
    <name evidence="12" type="ORF">AB5I84_03150</name>
</gene>
<reference evidence="12 13" key="1">
    <citation type="submission" date="2024-07" db="EMBL/GenBank/DDBJ databases">
        <authorList>
            <person name="Ren Q."/>
        </authorList>
    </citation>
    <scope>NUCLEOTIDE SEQUENCE [LARGE SCALE GENOMIC DNA]</scope>
    <source>
        <strain evidence="12 13">REN37</strain>
    </source>
</reference>
<evidence type="ECO:0000256" key="1">
    <source>
        <dbReference type="ARBA" id="ARBA00004418"/>
    </source>
</evidence>
<comment type="subcellular location">
    <subcellularLocation>
        <location evidence="1 8">Periplasm</location>
    </subcellularLocation>
</comment>
<dbReference type="Proteomes" id="UP001562065">
    <property type="component" value="Unassembled WGS sequence"/>
</dbReference>
<dbReference type="RefSeq" id="WP_369454388.1">
    <property type="nucleotide sequence ID" value="NZ_JBGCUO010000001.1"/>
</dbReference>
<proteinExistence type="inferred from homology"/>
<evidence type="ECO:0000256" key="6">
    <source>
        <dbReference type="ARBA" id="ARBA00023186"/>
    </source>
</evidence>
<evidence type="ECO:0000256" key="9">
    <source>
        <dbReference type="SAM" id="SignalP"/>
    </source>
</evidence>